<keyword evidence="1" id="KW-0862">Zinc</keyword>
<evidence type="ECO:0000256" key="1">
    <source>
        <dbReference type="PROSITE-ProRule" id="PRU00042"/>
    </source>
</evidence>
<keyword evidence="1" id="KW-0479">Metal-binding</keyword>
<name>A0A444Y016_ARAHY</name>
<dbReference type="PROSITE" id="PS00028">
    <property type="entry name" value="ZINC_FINGER_C2H2_1"/>
    <property type="match status" value="1"/>
</dbReference>
<reference evidence="4 5" key="1">
    <citation type="submission" date="2019-01" db="EMBL/GenBank/DDBJ databases">
        <title>Sequencing of cultivated peanut Arachis hypogaea provides insights into genome evolution and oil improvement.</title>
        <authorList>
            <person name="Chen X."/>
        </authorList>
    </citation>
    <scope>NUCLEOTIDE SEQUENCE [LARGE SCALE GENOMIC DNA]</scope>
    <source>
        <strain evidence="5">cv. Fuhuasheng</strain>
        <tissue evidence="4">Leaves</tissue>
    </source>
</reference>
<protein>
    <recommendedName>
        <fullName evidence="3">C2H2-type domain-containing protein</fullName>
    </recommendedName>
</protein>
<dbReference type="InterPro" id="IPR013087">
    <property type="entry name" value="Znf_C2H2_type"/>
</dbReference>
<keyword evidence="5" id="KW-1185">Reference proteome</keyword>
<feature type="region of interest" description="Disordered" evidence="2">
    <location>
        <begin position="380"/>
        <end position="402"/>
    </location>
</feature>
<feature type="domain" description="C2H2-type" evidence="3">
    <location>
        <begin position="236"/>
        <end position="263"/>
    </location>
</feature>
<evidence type="ECO:0000313" key="5">
    <source>
        <dbReference type="Proteomes" id="UP000289738"/>
    </source>
</evidence>
<dbReference type="GO" id="GO:0008270">
    <property type="term" value="F:zinc ion binding"/>
    <property type="evidence" value="ECO:0007669"/>
    <property type="project" value="UniProtKB-KW"/>
</dbReference>
<dbReference type="Proteomes" id="UP000289738">
    <property type="component" value="Chromosome B08"/>
</dbReference>
<evidence type="ECO:0000313" key="4">
    <source>
        <dbReference type="EMBL" id="RYQ95257.1"/>
    </source>
</evidence>
<sequence>MPKSRNFYIPNHENSIGDGGAIKSFNIILSPLSSPNYACDDTTITITDPHHPLTIIGTNNSELMSEINQLDLNQKLKEKKTGGYDNNDYVNANFIHHALSSSSRGASMSDHAAKEMLKTHQVEHTCPTKESLIWTQQNLKRYDNNFLFKTIDGSSVYEKFFEKVLLKPQGGVGRGIRIVNHNDNSNNKPIRNNINQQHHQHDDLDNNNQKKAIDDAINDGEDGRIQNLPYKKNRPYSCSKCMLVFEISQKFVAHISSHYKPKSKAQRNKRQMAKMMRRSKKMAVLEHQQQYIKNFGGGGGSGLQVNVEDQAHHNNNYDALPGFDVRFSIVKIKTDQNLFYRCYYVMFFISCLLFEFTELKPQGGVGRGIRIIIHNDNNNNKPIRNNINQQHHHQDDPDNNNQKKVIDDVVVNDGEDGRIQSLLYKKNRLYLYTCSKCRVYMSHPQLLSTLRRK</sequence>
<comment type="caution">
    <text evidence="4">The sequence shown here is derived from an EMBL/GenBank/DDBJ whole genome shotgun (WGS) entry which is preliminary data.</text>
</comment>
<evidence type="ECO:0000256" key="2">
    <source>
        <dbReference type="SAM" id="MobiDB-lite"/>
    </source>
</evidence>
<proteinExistence type="predicted"/>
<accession>A0A444Y016</accession>
<gene>
    <name evidence="4" type="ORF">Ahy_B08g090324</name>
</gene>
<dbReference type="PROSITE" id="PS50157">
    <property type="entry name" value="ZINC_FINGER_C2H2_2"/>
    <property type="match status" value="1"/>
</dbReference>
<organism evidence="4 5">
    <name type="scientific">Arachis hypogaea</name>
    <name type="common">Peanut</name>
    <dbReference type="NCBI Taxonomy" id="3818"/>
    <lineage>
        <taxon>Eukaryota</taxon>
        <taxon>Viridiplantae</taxon>
        <taxon>Streptophyta</taxon>
        <taxon>Embryophyta</taxon>
        <taxon>Tracheophyta</taxon>
        <taxon>Spermatophyta</taxon>
        <taxon>Magnoliopsida</taxon>
        <taxon>eudicotyledons</taxon>
        <taxon>Gunneridae</taxon>
        <taxon>Pentapetalae</taxon>
        <taxon>rosids</taxon>
        <taxon>fabids</taxon>
        <taxon>Fabales</taxon>
        <taxon>Fabaceae</taxon>
        <taxon>Papilionoideae</taxon>
        <taxon>50 kb inversion clade</taxon>
        <taxon>dalbergioids sensu lato</taxon>
        <taxon>Dalbergieae</taxon>
        <taxon>Pterocarpus clade</taxon>
        <taxon>Arachis</taxon>
    </lineage>
</organism>
<dbReference type="AlphaFoldDB" id="A0A444Y016"/>
<evidence type="ECO:0000259" key="3">
    <source>
        <dbReference type="PROSITE" id="PS50157"/>
    </source>
</evidence>
<dbReference type="EMBL" id="SDMP01000018">
    <property type="protein sequence ID" value="RYQ95257.1"/>
    <property type="molecule type" value="Genomic_DNA"/>
</dbReference>
<keyword evidence="1" id="KW-0863">Zinc-finger</keyword>